<dbReference type="Pfam" id="PF13692">
    <property type="entry name" value="Glyco_trans_1_4"/>
    <property type="match status" value="1"/>
</dbReference>
<proteinExistence type="predicted"/>
<gene>
    <name evidence="1" type="ORF">SAMN05421867_104113</name>
</gene>
<sequence length="353" mass="39086">MPAQTPAPVPDDRRRRIRVLEELDPPDGTTRFVDQVTRHLDDDVEVDYFTWRKGLLSRYDVLHLHWPERLVRGYKRPRTLVNYALVLALGLRARLLRVAVVQTEHNLAPHERGGPLERAVMGWLGRQVTASIRLNRSTPPRPGAQDHLVPHGDYREPFAGLPRHDAVPGRLAYVGIIREYKGVDRLLAEFARLDDPDLTLRVVGRPADARWRALVEAAVAADPRVSARLTFVPDDELVAEVTEAELVVLPYAQLHNSGTLLVALSLGRPVLAPAGPAPRELQAEVGADWVRLYEGPLTAELVRAELDAVRGGLPGEPDLTGRDWPSVGARHAEVFRAAVTAARGARRSTGTGR</sequence>
<keyword evidence="1" id="KW-0328">Glycosyltransferase</keyword>
<dbReference type="EMBL" id="FOKA01000004">
    <property type="protein sequence ID" value="SFA95778.1"/>
    <property type="molecule type" value="Genomic_DNA"/>
</dbReference>
<organism evidence="1 2">
    <name type="scientific">Cellulomonas marina</name>
    <dbReference type="NCBI Taxonomy" id="988821"/>
    <lineage>
        <taxon>Bacteria</taxon>
        <taxon>Bacillati</taxon>
        <taxon>Actinomycetota</taxon>
        <taxon>Actinomycetes</taxon>
        <taxon>Micrococcales</taxon>
        <taxon>Cellulomonadaceae</taxon>
        <taxon>Cellulomonas</taxon>
    </lineage>
</organism>
<evidence type="ECO:0000313" key="2">
    <source>
        <dbReference type="Proteomes" id="UP000199012"/>
    </source>
</evidence>
<dbReference type="GO" id="GO:0016757">
    <property type="term" value="F:glycosyltransferase activity"/>
    <property type="evidence" value="ECO:0007669"/>
    <property type="project" value="UniProtKB-KW"/>
</dbReference>
<accession>A0A1I0X604</accession>
<dbReference type="OrthoDB" id="9771846at2"/>
<dbReference type="SUPFAM" id="SSF53756">
    <property type="entry name" value="UDP-Glycosyltransferase/glycogen phosphorylase"/>
    <property type="match status" value="1"/>
</dbReference>
<reference evidence="1 2" key="1">
    <citation type="submission" date="2016-10" db="EMBL/GenBank/DDBJ databases">
        <authorList>
            <person name="de Groot N.N."/>
        </authorList>
    </citation>
    <scope>NUCLEOTIDE SEQUENCE [LARGE SCALE GENOMIC DNA]</scope>
    <source>
        <strain evidence="1 2">CGMCC 4.6945</strain>
    </source>
</reference>
<protein>
    <submittedName>
        <fullName evidence="1">Beta-1,4-mannosyltransferase</fullName>
    </submittedName>
</protein>
<dbReference type="Gene3D" id="3.40.50.2000">
    <property type="entry name" value="Glycogen Phosphorylase B"/>
    <property type="match status" value="1"/>
</dbReference>
<dbReference type="STRING" id="988821.SAMN05421867_104113"/>
<evidence type="ECO:0000313" key="1">
    <source>
        <dbReference type="EMBL" id="SFA95778.1"/>
    </source>
</evidence>
<dbReference type="AlphaFoldDB" id="A0A1I0X604"/>
<dbReference type="RefSeq" id="WP_090031506.1">
    <property type="nucleotide sequence ID" value="NZ_BONM01000010.1"/>
</dbReference>
<keyword evidence="1" id="KW-0808">Transferase</keyword>
<keyword evidence="2" id="KW-1185">Reference proteome</keyword>
<name>A0A1I0X604_9CELL</name>
<dbReference type="Proteomes" id="UP000199012">
    <property type="component" value="Unassembled WGS sequence"/>
</dbReference>